<reference evidence="2" key="1">
    <citation type="submission" date="2020-11" db="EMBL/GenBank/DDBJ databases">
        <authorList>
            <consortium name="DOE Joint Genome Institute"/>
            <person name="Ahrendt S."/>
            <person name="Riley R."/>
            <person name="Andreopoulos W."/>
            <person name="Labutti K."/>
            <person name="Pangilinan J."/>
            <person name="Ruiz-Duenas F.J."/>
            <person name="Barrasa J.M."/>
            <person name="Sanchez-Garcia M."/>
            <person name="Camarero S."/>
            <person name="Miyauchi S."/>
            <person name="Serrano A."/>
            <person name="Linde D."/>
            <person name="Babiker R."/>
            <person name="Drula E."/>
            <person name="Ayuso-Fernandez I."/>
            <person name="Pacheco R."/>
            <person name="Padilla G."/>
            <person name="Ferreira P."/>
            <person name="Barriuso J."/>
            <person name="Kellner H."/>
            <person name="Castanera R."/>
            <person name="Alfaro M."/>
            <person name="Ramirez L."/>
            <person name="Pisabarro A.G."/>
            <person name="Kuo A."/>
            <person name="Tritt A."/>
            <person name="Lipzen A."/>
            <person name="He G."/>
            <person name="Yan M."/>
            <person name="Ng V."/>
            <person name="Cullen D."/>
            <person name="Martin F."/>
            <person name="Rosso M.-N."/>
            <person name="Henrissat B."/>
            <person name="Hibbett D."/>
            <person name="Martinez A.T."/>
            <person name="Grigoriev I.V."/>
        </authorList>
    </citation>
    <scope>NUCLEOTIDE SEQUENCE</scope>
    <source>
        <strain evidence="2">CBS 506.95</strain>
    </source>
</reference>
<feature type="region of interest" description="Disordered" evidence="1">
    <location>
        <begin position="1"/>
        <end position="162"/>
    </location>
</feature>
<protein>
    <submittedName>
        <fullName evidence="2">Uncharacterized protein</fullName>
    </submittedName>
</protein>
<evidence type="ECO:0000313" key="2">
    <source>
        <dbReference type="EMBL" id="KAF9523760.1"/>
    </source>
</evidence>
<keyword evidence="3" id="KW-1185">Reference proteome</keyword>
<gene>
    <name evidence="2" type="ORF">CPB83DRAFT_886752</name>
</gene>
<dbReference type="EMBL" id="MU157911">
    <property type="protein sequence ID" value="KAF9523760.1"/>
    <property type="molecule type" value="Genomic_DNA"/>
</dbReference>
<dbReference type="OrthoDB" id="3267981at2759"/>
<accession>A0A9P6JKD6</accession>
<dbReference type="AlphaFoldDB" id="A0A9P6JKD6"/>
<organism evidence="2 3">
    <name type="scientific">Crepidotus variabilis</name>
    <dbReference type="NCBI Taxonomy" id="179855"/>
    <lineage>
        <taxon>Eukaryota</taxon>
        <taxon>Fungi</taxon>
        <taxon>Dikarya</taxon>
        <taxon>Basidiomycota</taxon>
        <taxon>Agaricomycotina</taxon>
        <taxon>Agaricomycetes</taxon>
        <taxon>Agaricomycetidae</taxon>
        <taxon>Agaricales</taxon>
        <taxon>Agaricineae</taxon>
        <taxon>Crepidotaceae</taxon>
        <taxon>Crepidotus</taxon>
    </lineage>
</organism>
<evidence type="ECO:0000313" key="3">
    <source>
        <dbReference type="Proteomes" id="UP000807306"/>
    </source>
</evidence>
<evidence type="ECO:0000256" key="1">
    <source>
        <dbReference type="SAM" id="MobiDB-lite"/>
    </source>
</evidence>
<feature type="compositionally biased region" description="Low complexity" evidence="1">
    <location>
        <begin position="24"/>
        <end position="33"/>
    </location>
</feature>
<comment type="caution">
    <text evidence="2">The sequence shown here is derived from an EMBL/GenBank/DDBJ whole genome shotgun (WGS) entry which is preliminary data.</text>
</comment>
<name>A0A9P6JKD6_9AGAR</name>
<dbReference type="Proteomes" id="UP000807306">
    <property type="component" value="Unassembled WGS sequence"/>
</dbReference>
<proteinExistence type="predicted"/>
<sequence>MAKGKAKLANPGSLPKLRIPPRRAASSNNSGSATPQPPDTAVSAGSNTGTRSPEITPPPPSVQPSRAKVKKAVKELLGDHVYSNNDSDGSIEDGSSVKSVSGDEDTEDRKITKRKRGESDLSRYAASDTQEIEEDDQEDTQDALAEDLSEEEDEGDEDDEASAAQEFELPLAILVDGAMVEVTVASSITWKDLRITLADELDIRPASVKVAYRFSSDAARAAWTHLRNDDNLQGLIVRASQALNAQAGSRSKKPKKPFRVEIKPLDTGKESLKKASSAKQTSKKKKKGNVPSDDDEIEADKLKDPTKKSLPQFITDIEAANKCDDHPGHVCVVFTNNHITLQSKQVAKWALYMTKGHVSAKSPPAGLLLGDKVQKTETPASSTSVPAVQTPQNPGATPFFPSNTVYPPSPYIPYPQGYPHPFVGGLPHHAYPHPPAVPAPLNYYHDGRGASSSSTFRGDAPSSDPPEISDDLLLFPEITPWLLSLDQGPRGRDNNKFHSWASIFQEKFFSRINDIAEYITVANLLDWSAANENSMPLGTANKIIHYAKADVQEIRHQEEQRIRKNKRQSGQY</sequence>
<feature type="compositionally biased region" description="Polar residues" evidence="1">
    <location>
        <begin position="43"/>
        <end position="53"/>
    </location>
</feature>
<feature type="compositionally biased region" description="Basic and acidic residues" evidence="1">
    <location>
        <begin position="258"/>
        <end position="273"/>
    </location>
</feature>
<feature type="region of interest" description="Disordered" evidence="1">
    <location>
        <begin position="244"/>
        <end position="304"/>
    </location>
</feature>
<feature type="compositionally biased region" description="Acidic residues" evidence="1">
    <location>
        <begin position="130"/>
        <end position="161"/>
    </location>
</feature>